<keyword evidence="6" id="KW-0808">Transferase</keyword>
<dbReference type="GO" id="GO:0006351">
    <property type="term" value="P:DNA-templated transcription"/>
    <property type="evidence" value="ECO:0007669"/>
    <property type="project" value="InterPro"/>
</dbReference>
<evidence type="ECO:0000256" key="17">
    <source>
        <dbReference type="SAM" id="MobiDB-lite"/>
    </source>
</evidence>
<dbReference type="FunFam" id="1.20.1110.10:FF:000045">
    <property type="entry name" value="ATPase 4 plasma membrane-type"/>
    <property type="match status" value="1"/>
</dbReference>
<dbReference type="InterPro" id="IPR036412">
    <property type="entry name" value="HAD-like_sf"/>
</dbReference>
<feature type="compositionally biased region" description="Basic and acidic residues" evidence="17">
    <location>
        <begin position="1164"/>
        <end position="1176"/>
    </location>
</feature>
<dbReference type="SMART" id="SM00831">
    <property type="entry name" value="Cation_ATPase_N"/>
    <property type="match status" value="1"/>
</dbReference>
<dbReference type="NCBIfam" id="TIGR01494">
    <property type="entry name" value="ATPase_P-type"/>
    <property type="match status" value="1"/>
</dbReference>
<evidence type="ECO:0000256" key="3">
    <source>
        <dbReference type="ARBA" id="ARBA00012418"/>
    </source>
</evidence>
<dbReference type="InterPro" id="IPR006592">
    <property type="entry name" value="RNA_pol_N"/>
</dbReference>
<feature type="transmembrane region" description="Helical" evidence="18">
    <location>
        <begin position="2001"/>
        <end position="2023"/>
    </location>
</feature>
<feature type="compositionally biased region" description="Polar residues" evidence="17">
    <location>
        <begin position="1378"/>
        <end position="1392"/>
    </location>
</feature>
<keyword evidence="4" id="KW-0240">DNA-directed RNA polymerase</keyword>
<keyword evidence="5" id="KW-0597">Phosphoprotein</keyword>
<dbReference type="Pfam" id="PF11523">
    <property type="entry name" value="DUF3223"/>
    <property type="match status" value="1"/>
</dbReference>
<evidence type="ECO:0000256" key="12">
    <source>
        <dbReference type="ARBA" id="ARBA00022840"/>
    </source>
</evidence>
<keyword evidence="12" id="KW-0067">ATP-binding</keyword>
<feature type="region of interest" description="Disordered" evidence="17">
    <location>
        <begin position="1164"/>
        <end position="1453"/>
    </location>
</feature>
<keyword evidence="13" id="KW-0460">Magnesium</keyword>
<dbReference type="SUPFAM" id="SSF81665">
    <property type="entry name" value="Calcium ATPase, transmembrane domain M"/>
    <property type="match status" value="1"/>
</dbReference>
<evidence type="ECO:0000256" key="8">
    <source>
        <dbReference type="ARBA" id="ARBA00022695"/>
    </source>
</evidence>
<dbReference type="Pfam" id="PF00690">
    <property type="entry name" value="Cation_ATPase_N"/>
    <property type="match status" value="1"/>
</dbReference>
<dbReference type="GO" id="GO:0003677">
    <property type="term" value="F:DNA binding"/>
    <property type="evidence" value="ECO:0007669"/>
    <property type="project" value="InterPro"/>
</dbReference>
<evidence type="ECO:0000313" key="21">
    <source>
        <dbReference type="EMBL" id="MQL87484.1"/>
    </source>
</evidence>
<feature type="non-terminal residue" evidence="21">
    <location>
        <position position="1"/>
    </location>
</feature>
<dbReference type="InterPro" id="IPR007081">
    <property type="entry name" value="RNA_pol_Rpb1_5"/>
</dbReference>
<keyword evidence="22" id="KW-1185">Reference proteome</keyword>
<dbReference type="GO" id="GO:0016887">
    <property type="term" value="F:ATP hydrolysis activity"/>
    <property type="evidence" value="ECO:0007669"/>
    <property type="project" value="InterPro"/>
</dbReference>
<evidence type="ECO:0000256" key="16">
    <source>
        <dbReference type="ARBA" id="ARBA00023163"/>
    </source>
</evidence>
<evidence type="ECO:0000256" key="2">
    <source>
        <dbReference type="ARBA" id="ARBA00008804"/>
    </source>
</evidence>
<dbReference type="InterPro" id="IPR004014">
    <property type="entry name" value="ATPase_P-typ_cation-transptr_N"/>
</dbReference>
<evidence type="ECO:0000256" key="7">
    <source>
        <dbReference type="ARBA" id="ARBA00022692"/>
    </source>
</evidence>
<dbReference type="GO" id="GO:0016020">
    <property type="term" value="C:membrane"/>
    <property type="evidence" value="ECO:0007669"/>
    <property type="project" value="UniProtKB-SubCell"/>
</dbReference>
<dbReference type="EMBL" id="NMUH01000981">
    <property type="protein sequence ID" value="MQL87484.1"/>
    <property type="molecule type" value="Genomic_DNA"/>
</dbReference>
<evidence type="ECO:0000256" key="18">
    <source>
        <dbReference type="SAM" id="Phobius"/>
    </source>
</evidence>
<dbReference type="Pfam" id="PF00122">
    <property type="entry name" value="E1-E2_ATPase"/>
    <property type="match status" value="1"/>
</dbReference>
<dbReference type="Pfam" id="PF04998">
    <property type="entry name" value="RNA_pol_Rpb1_5"/>
    <property type="match status" value="1"/>
</dbReference>
<evidence type="ECO:0000256" key="1">
    <source>
        <dbReference type="ARBA" id="ARBA00004141"/>
    </source>
</evidence>
<feature type="domain" description="RNA polymerase N-terminal" evidence="19">
    <location>
        <begin position="102"/>
        <end position="352"/>
    </location>
</feature>
<sequence>VKRKVEGKTSRSSCPYCRDLPPICVNEIKASDYEFGLELRAYFPKGRRIPDGFWNFLERYGGFQYGDSCFRRLLPCEALNVLKQIPVETRRKLVSRGYHLQNGFIMQSLPIPPNCLYSPDYTDGKSIMSSDISLSLLKKVLHKVERIKSSRSGSPNFVSHDAEANELQAAISQYMRLRGTPKAPHDIKRKLGLVEGGEVSTKQWMEKIRTLFIRKSSGFSSRSVITGDTYKGVNEIGLPLEIAVKITVEEKVTAHNVKRLQEIVDSQQCLMYRDGQFMYAITVGSKGHTSLKVGQVVHRRIMDGDVVLKTTAQQLGMFACASLPPPAVCRALNAGPFWSVVQILQSALPHLLDSCGETYLIRQGDIILLDFESDTLQSTVSKIVTSILLLEGDKEALMFFNLLQPLLMEFLFLEGFSITLMDFNIPKEDRDNIKSSIEEIFPLLHQLRETYNELINFQVENDLKKVNISTVNFILRCSSLGSIIDSKSDSTISKVVQQLGFLGLQLSDRGKLYSPALVGDIFSHFMNKYPVEVDDCPTKAYGLIGNSFFHGLDPYEVLIHSISTREVIIRSSGGLSEPGTLFKNLMSILRDVVLCYDGTIRNVCTNSVILFEYGADEGKSTLSYLPAGEPVGVLAATAISNPAYKAVLDSSQSTNSSWELMKEALLSKINFKNDEPSRRVILYMKDCFCGKGFCKEKAAYAVHSCLKKVTLRDCAVDFSLEYHGRSSETAPGLMGHIHLSRVQLEGLNCKIEDIHKKCLDIIRSYSKKKDNISQFLRKMSQSPCLHFHHGSSDDPCNEDMEGTIDLMVNLVCPLLLDTVIKGHPWVHSTKIVWIGQDTIPRIGILNKTTKGEVALEVVIEKNIVKQNGDAWKVALDSCLPVMHLIDTRRSIPYGIQQIQDYLGISSAFDQSIQRLSTAVRSVSKGVLKQHLMLVVHCMTISGNVIGFNTVGFKALFRSLKVHVPFTEATLFTPLKCFERAADKGHTDALSSVVAACSWGKCVATGTGAHFQMMWNGKQLAELQDLGKDVYSFLQLTSSERGKTAVYLGENFDDLAEVGNSDENVSPEHSGIGNLTFDEGPEAHRNYEDSWHVKSMDQNGMRATTAGKVNNWEQGWGDDNCTGEPVASAVIRDSWEGWGEDRQQSNIPDKADGWEKMSEFWERQNSDTEWTKWEESRQQSNIPDKADGWEKKLEFRKRQNSDAECNKRGEGRQLSNIPNKADGWEKKSEFWQRQNSDAEWTKWEEGRQQGNIPDKADGWEKKSEFRKRQNSDAEWNKSGEDQEKLNIPDKADGWEKKSDFWQRQNSDTEGTKWGGDQKKLNIPNKTDGWEKKSDFWQRQSSDTEGTKWPAYKSNTGNWNKTEMHNVSGSSQKSRADSPTWGTHSSQNIESTTGAPDHTPLSKPDAWVSQGSRKSPDSGWKPQSLRDKTMKSRGWTSWQSTDHRAKIKHSDDQKGQEIVGHASGRRQDFFNCEEEKILADIGPIMQSIKRILHQSSYSNGDRLSAGDGAFILDNVFLHHPDRNSKVTGEVDHIMTYNWAVPFRLHSDVTEEKMVVGRAPRLVQTEAKTGEGRVVVRSPMEGRTQIRAMEDAEKPLLGPEHFNRDDVDLERLPLEEVFELLRTSPGGLSSECAEERLVLFGPNKLEEKPENKFLKFLSFMWNPLSWVMEAAAVMAIVLANGGGQGPDWQDFVGIICLLLINSTISFIEENNAGNAAAALMARLALKTKSALTGESLPVTKKTGDQVFSGSICKQGEVEALVIATGVHSFLGKAAHLVDTTESVGHFQKILNLCENKQEIAAKVHAIIDKFAERGLRSLGVAHQLIPEKSKESAGGPWTFCGLLPLFDPPRHDSAETIRRAFSLGVCVKMITGDQLAIAKETGRRLGMGTNMYPSSYLFGRHKDEREALPVDELIEQADGFAGVFPEHKYEIVKILQEKKHICGMTGDGVNDAPALKKADIGIAVSDATDAARSAADIVLTEPGLSVIISAVLTSRAIFQRMKNYTIYAVSITIRIVLGFVLLTLIWEYDFPPFMVLIIAILNDGTIMTIAKDHVRPSPSPDSWKLNEIFATGVVIGTYLALVTVLFYWVIIKTEFFETHFHLRSLSGNEEEISSAVYLQVSIISQALIFVTRSRSWSFTERPGILLMCAFVVAQLVATLISVYADIDFAYIHGIGWGWAGVIWLYSLIFYIPLDIIKFTVRYALSGEAWNLLFDKRTAFTNKKDYGKEEREAQWLRSQKSLDGVPIPEPENNGRRSSLIAERAWRRAEIARLGEVHALRGHVESVVRLKNLDGKAIQTARTV</sequence>
<name>A0A843V138_COLES</name>
<dbReference type="SUPFAM" id="SSF81653">
    <property type="entry name" value="Calcium ATPase, transduction domain A"/>
    <property type="match status" value="1"/>
</dbReference>
<evidence type="ECO:0000256" key="4">
    <source>
        <dbReference type="ARBA" id="ARBA00022478"/>
    </source>
</evidence>
<dbReference type="GO" id="GO:0046872">
    <property type="term" value="F:metal ion binding"/>
    <property type="evidence" value="ECO:0007669"/>
    <property type="project" value="UniProtKB-KW"/>
</dbReference>
<feature type="transmembrane region" description="Helical" evidence="18">
    <location>
        <begin position="2140"/>
        <end position="2161"/>
    </location>
</feature>
<dbReference type="Gene3D" id="1.10.132.30">
    <property type="match status" value="1"/>
</dbReference>
<dbReference type="Gene3D" id="1.20.1110.10">
    <property type="entry name" value="Calcium-transporting ATPase, transmembrane domain"/>
    <property type="match status" value="2"/>
</dbReference>
<dbReference type="InterPro" id="IPR059000">
    <property type="entry name" value="ATPase_P-type_domA"/>
</dbReference>
<evidence type="ECO:0000256" key="10">
    <source>
        <dbReference type="ARBA" id="ARBA00022741"/>
    </source>
</evidence>
<keyword evidence="15 18" id="KW-0472">Membrane</keyword>
<evidence type="ECO:0000256" key="11">
    <source>
        <dbReference type="ARBA" id="ARBA00022833"/>
    </source>
</evidence>
<organism evidence="21 22">
    <name type="scientific">Colocasia esculenta</name>
    <name type="common">Wild taro</name>
    <name type="synonym">Arum esculentum</name>
    <dbReference type="NCBI Taxonomy" id="4460"/>
    <lineage>
        <taxon>Eukaryota</taxon>
        <taxon>Viridiplantae</taxon>
        <taxon>Streptophyta</taxon>
        <taxon>Embryophyta</taxon>
        <taxon>Tracheophyta</taxon>
        <taxon>Spermatophyta</taxon>
        <taxon>Magnoliopsida</taxon>
        <taxon>Liliopsida</taxon>
        <taxon>Araceae</taxon>
        <taxon>Aroideae</taxon>
        <taxon>Colocasieae</taxon>
        <taxon>Colocasia</taxon>
    </lineage>
</organism>
<dbReference type="OrthoDB" id="1926397at2759"/>
<evidence type="ECO:0000256" key="6">
    <source>
        <dbReference type="ARBA" id="ARBA00022679"/>
    </source>
</evidence>
<keyword evidence="11" id="KW-0862">Zinc</keyword>
<dbReference type="InterPro" id="IPR001757">
    <property type="entry name" value="P_typ_ATPase"/>
</dbReference>
<evidence type="ECO:0000259" key="19">
    <source>
        <dbReference type="SMART" id="SM00663"/>
    </source>
</evidence>
<dbReference type="Proteomes" id="UP000652761">
    <property type="component" value="Unassembled WGS sequence"/>
</dbReference>
<dbReference type="Gene3D" id="6.10.250.2940">
    <property type="match status" value="1"/>
</dbReference>
<keyword evidence="10" id="KW-0547">Nucleotide-binding</keyword>
<evidence type="ECO:0000256" key="15">
    <source>
        <dbReference type="ARBA" id="ARBA00023136"/>
    </source>
</evidence>
<feature type="transmembrane region" description="Helical" evidence="18">
    <location>
        <begin position="2066"/>
        <end position="2088"/>
    </location>
</feature>
<dbReference type="FunFam" id="3.40.50.1000:FF:000211">
    <property type="entry name" value="Plasma membrane ATPase"/>
    <property type="match status" value="1"/>
</dbReference>
<evidence type="ECO:0000313" key="22">
    <source>
        <dbReference type="Proteomes" id="UP000652761"/>
    </source>
</evidence>
<proteinExistence type="inferred from homology"/>
<dbReference type="FunFam" id="3.40.1110.10:FF:000191">
    <property type="entry name" value="Membrane H(+)-ATPase1"/>
    <property type="match status" value="1"/>
</dbReference>
<dbReference type="Gene3D" id="1.10.274.100">
    <property type="entry name" value="RNA polymerase Rpb1, domain 3"/>
    <property type="match status" value="1"/>
</dbReference>
<keyword evidence="14 18" id="KW-1133">Transmembrane helix</keyword>
<dbReference type="InterPro" id="IPR023299">
    <property type="entry name" value="ATPase_P-typ_cyto_dom_N"/>
</dbReference>
<feature type="transmembrane region" description="Helical" evidence="18">
    <location>
        <begin position="2029"/>
        <end position="2046"/>
    </location>
</feature>
<feature type="compositionally biased region" description="Basic and acidic residues" evidence="17">
    <location>
        <begin position="1183"/>
        <end position="1210"/>
    </location>
</feature>
<dbReference type="PRINTS" id="PR00120">
    <property type="entry name" value="HATPASE"/>
</dbReference>
<evidence type="ECO:0000259" key="20">
    <source>
        <dbReference type="SMART" id="SM00831"/>
    </source>
</evidence>
<dbReference type="InterPro" id="IPR008250">
    <property type="entry name" value="ATPase_P-typ_transduc_dom_A_sf"/>
</dbReference>
<dbReference type="Gene3D" id="3.30.1490.180">
    <property type="entry name" value="RNA polymerase ii"/>
    <property type="match status" value="1"/>
</dbReference>
<keyword evidence="8" id="KW-0548">Nucleotidyltransferase</keyword>
<feature type="domain" description="Cation-transporting P-type ATPase N-terminal" evidence="20">
    <location>
        <begin position="1605"/>
        <end position="1677"/>
    </location>
</feature>
<feature type="transmembrane region" description="Helical" evidence="18">
    <location>
        <begin position="2167"/>
        <end position="2188"/>
    </location>
</feature>
<evidence type="ECO:0000256" key="9">
    <source>
        <dbReference type="ARBA" id="ARBA00022723"/>
    </source>
</evidence>
<keyword evidence="7 18" id="KW-0812">Transmembrane</keyword>
<dbReference type="Gene3D" id="3.40.1110.10">
    <property type="entry name" value="Calcium-transporting ATPase, cytoplasmic domain N"/>
    <property type="match status" value="1"/>
</dbReference>
<dbReference type="Gene3D" id="2.40.40.20">
    <property type="match status" value="1"/>
</dbReference>
<dbReference type="SUPFAM" id="SSF64484">
    <property type="entry name" value="beta and beta-prime subunits of DNA dependent RNA-polymerase"/>
    <property type="match status" value="1"/>
</dbReference>
<dbReference type="SUPFAM" id="SSF56784">
    <property type="entry name" value="HAD-like"/>
    <property type="match status" value="1"/>
</dbReference>
<evidence type="ECO:0000256" key="13">
    <source>
        <dbReference type="ARBA" id="ARBA00022842"/>
    </source>
</evidence>
<gene>
    <name evidence="21" type="ORF">Taro_020027</name>
</gene>
<evidence type="ECO:0000256" key="14">
    <source>
        <dbReference type="ARBA" id="ARBA00022989"/>
    </source>
</evidence>
<dbReference type="InterPro" id="IPR038120">
    <property type="entry name" value="Rpb1_funnel_sf"/>
</dbReference>
<dbReference type="InterPro" id="IPR023298">
    <property type="entry name" value="ATPase_P-typ_TM_dom_sf"/>
</dbReference>
<comment type="caution">
    <text evidence="21">The sequence shown here is derived from an EMBL/GenBank/DDBJ whole genome shotgun (WGS) entry which is preliminary data.</text>
</comment>
<protein>
    <recommendedName>
        <fullName evidence="3">DNA-directed RNA polymerase</fullName>
        <ecNumber evidence="3">2.7.7.6</ecNumber>
    </recommendedName>
</protein>
<dbReference type="SMART" id="SM00663">
    <property type="entry name" value="RPOLA_N"/>
    <property type="match status" value="1"/>
</dbReference>
<dbReference type="InterPro" id="IPR042102">
    <property type="entry name" value="RNA_pol_Rpb1_3_sf"/>
</dbReference>
<dbReference type="PANTHER" id="PTHR42861">
    <property type="entry name" value="CALCIUM-TRANSPORTING ATPASE"/>
    <property type="match status" value="1"/>
</dbReference>
<feature type="compositionally biased region" description="Polar residues" evidence="17">
    <location>
        <begin position="1351"/>
        <end position="1371"/>
    </location>
</feature>
<evidence type="ECO:0000256" key="5">
    <source>
        <dbReference type="ARBA" id="ARBA00022553"/>
    </source>
</evidence>
<comment type="similarity">
    <text evidence="2">Belongs to the cation transport ATPase (P-type) (TC 3.A.3) family. Type IIIA subfamily.</text>
</comment>
<dbReference type="Pfam" id="PF00623">
    <property type="entry name" value="RNA_pol_Rpb1_2"/>
    <property type="match status" value="1"/>
</dbReference>
<dbReference type="GO" id="GO:0000428">
    <property type="term" value="C:DNA-directed RNA polymerase complex"/>
    <property type="evidence" value="ECO:0007669"/>
    <property type="project" value="UniProtKB-KW"/>
</dbReference>
<dbReference type="GO" id="GO:0005524">
    <property type="term" value="F:ATP binding"/>
    <property type="evidence" value="ECO:0007669"/>
    <property type="project" value="UniProtKB-KW"/>
</dbReference>
<accession>A0A843V138</accession>
<keyword evidence="16" id="KW-0804">Transcription</keyword>
<feature type="compositionally biased region" description="Basic and acidic residues" evidence="17">
    <location>
        <begin position="1253"/>
        <end position="1299"/>
    </location>
</feature>
<feature type="compositionally biased region" description="Basic and acidic residues" evidence="17">
    <location>
        <begin position="1439"/>
        <end position="1453"/>
    </location>
</feature>
<dbReference type="EC" id="2.7.7.6" evidence="3"/>
<dbReference type="InterPro" id="IPR000722">
    <property type="entry name" value="RNA_pol_asu"/>
</dbReference>
<dbReference type="GO" id="GO:0003899">
    <property type="term" value="F:DNA-directed RNA polymerase activity"/>
    <property type="evidence" value="ECO:0007669"/>
    <property type="project" value="UniProtKB-EC"/>
</dbReference>
<reference evidence="21" key="1">
    <citation type="submission" date="2017-07" db="EMBL/GenBank/DDBJ databases">
        <title>Taro Niue Genome Assembly and Annotation.</title>
        <authorList>
            <person name="Atibalentja N."/>
            <person name="Keating K."/>
            <person name="Fields C.J."/>
        </authorList>
    </citation>
    <scope>NUCLEOTIDE SEQUENCE</scope>
    <source>
        <strain evidence="21">Niue_2</strain>
        <tissue evidence="21">Leaf</tissue>
    </source>
</reference>
<keyword evidence="9" id="KW-0479">Metal-binding</keyword>
<dbReference type="Gene3D" id="6.10.140.890">
    <property type="match status" value="1"/>
</dbReference>
<comment type="subcellular location">
    <subcellularLocation>
        <location evidence="1">Membrane</location>
        <topology evidence="1">Multi-pass membrane protein</topology>
    </subcellularLocation>
</comment>
<dbReference type="Pfam" id="PF00702">
    <property type="entry name" value="Hydrolase"/>
    <property type="match status" value="1"/>
</dbReference>